<feature type="transmembrane region" description="Helical" evidence="1">
    <location>
        <begin position="242"/>
        <end position="259"/>
    </location>
</feature>
<keyword evidence="3" id="KW-1185">Reference proteome</keyword>
<feature type="transmembrane region" description="Helical" evidence="1">
    <location>
        <begin position="216"/>
        <end position="236"/>
    </location>
</feature>
<accession>A0ABS0LQX3</accession>
<feature type="transmembrane region" description="Helical" evidence="1">
    <location>
        <begin position="26"/>
        <end position="46"/>
    </location>
</feature>
<keyword evidence="1" id="KW-0812">Transmembrane</keyword>
<organism evidence="2 3">
    <name type="scientific">Facklamia lactis</name>
    <dbReference type="NCBI Taxonomy" id="2749967"/>
    <lineage>
        <taxon>Bacteria</taxon>
        <taxon>Bacillati</taxon>
        <taxon>Bacillota</taxon>
        <taxon>Bacilli</taxon>
        <taxon>Lactobacillales</taxon>
        <taxon>Aerococcaceae</taxon>
        <taxon>Facklamia</taxon>
    </lineage>
</organism>
<gene>
    <name evidence="2" type="ORF">HZY91_03085</name>
</gene>
<keyword evidence="1" id="KW-1133">Transmembrane helix</keyword>
<reference evidence="2 3" key="1">
    <citation type="submission" date="2020-07" db="EMBL/GenBank/DDBJ databases">
        <title>Facklamia lactis sp. nov., isolated from raw milk.</title>
        <authorList>
            <person name="Doll E.V."/>
            <person name="Huptas C."/>
            <person name="Staib L."/>
            <person name="Wenning M."/>
            <person name="Scherer S."/>
        </authorList>
    </citation>
    <scope>NUCLEOTIDE SEQUENCE [LARGE SCALE GENOMIC DNA]</scope>
    <source>
        <strain evidence="2 3">DSM 111018</strain>
    </source>
</reference>
<evidence type="ECO:0000313" key="3">
    <source>
        <dbReference type="Proteomes" id="UP000721415"/>
    </source>
</evidence>
<dbReference type="Proteomes" id="UP000721415">
    <property type="component" value="Unassembled WGS sequence"/>
</dbReference>
<comment type="caution">
    <text evidence="2">The sequence shown here is derived from an EMBL/GenBank/DDBJ whole genome shotgun (WGS) entry which is preliminary data.</text>
</comment>
<proteinExistence type="predicted"/>
<protein>
    <submittedName>
        <fullName evidence="2">DUF1189 family protein</fullName>
    </submittedName>
</protein>
<sequence length="299" mass="35162">MKFVVLLLKRGLENPRFYIEALHIKWRYLFVLSCLISALIGLNYQIEIQPVVQNLKDNILSSTEYIPHYQVENGELKLEDKEKALYYHSEYFQLIVDDQVQNKDIHGGIQLQTKNPNQIDPSTLINLFIIKDQMILYTKGSPQIFTMNLKTFSNEEVLKDQILAISNQSLAITIIIYFACMMIAFLTYWYLMLLTGLFAGLLNVKLNMPLPLLARMKMSIITSFVPLLMIQIIRFFIPSFHVNYYLFIALIIFLIYLSFKNHTQHLHNIVKDLQTKDLTFEEFKNLVDHRLKKEEDNQK</sequence>
<dbReference type="RefSeq" id="WP_197114654.1">
    <property type="nucleotide sequence ID" value="NZ_JACBXQ010000002.1"/>
</dbReference>
<dbReference type="Pfam" id="PF06691">
    <property type="entry name" value="DUF1189"/>
    <property type="match status" value="1"/>
</dbReference>
<name>A0ABS0LQX3_9LACT</name>
<keyword evidence="1" id="KW-0472">Membrane</keyword>
<evidence type="ECO:0000313" key="2">
    <source>
        <dbReference type="EMBL" id="MBG9985875.1"/>
    </source>
</evidence>
<evidence type="ECO:0000256" key="1">
    <source>
        <dbReference type="SAM" id="Phobius"/>
    </source>
</evidence>
<dbReference type="InterPro" id="IPR009574">
    <property type="entry name" value="DUF1189"/>
</dbReference>
<feature type="transmembrane region" description="Helical" evidence="1">
    <location>
        <begin position="174"/>
        <end position="204"/>
    </location>
</feature>
<dbReference type="EMBL" id="JACBXQ010000002">
    <property type="protein sequence ID" value="MBG9985875.1"/>
    <property type="molecule type" value="Genomic_DNA"/>
</dbReference>